<dbReference type="EMBL" id="HBNR01019923">
    <property type="protein sequence ID" value="CAE4573617.1"/>
    <property type="molecule type" value="Transcribed_RNA"/>
</dbReference>
<keyword evidence="1" id="KW-0472">Membrane</keyword>
<sequence length="432" mass="45646">MDIHCFKDVTVGFPAGASAYHTKETWQNANWVLWSTGELRVDSATFGLIFSPANGGRLAAKPLGCLTGASVVPAEPSGSRTFVVTTNDSVHGLVRLNFQNQADEEAFAALAKGAELANSGSYGCNGSRRSTMCGGRRSSVSGRHRDEGAADMIAAHVSQQCPGSWPIVVGNVELYGPDPHGDAGSEVLLGRGAMVLVDPPEAGRVGNYELLFCEETSAEPCLRLPIGPRTRLTRQVDDEQGSRSSRLSAARRLTLGGASDCGRPSCVQTVFSISFPGAPGWAVAFDSETDAAGFERDFAVRQRLVALSLKTSRGWRTVGELQDELMELRRYGILATLRWALSQALTLAVIALIIYVAILYSNDPERPLQDVAATALQDASSTVFAFGERAAEAGVAVCGLVSRAVPSAAVERCIALPDAVEARSCVAALLAG</sequence>
<dbReference type="EMBL" id="HBNR01019924">
    <property type="protein sequence ID" value="CAE4573618.1"/>
    <property type="molecule type" value="Transcribed_RNA"/>
</dbReference>
<name>A0A6T0WD42_9DINO</name>
<protein>
    <submittedName>
        <fullName evidence="2">Uncharacterized protein</fullName>
    </submittedName>
</protein>
<proteinExistence type="predicted"/>
<evidence type="ECO:0000256" key="1">
    <source>
        <dbReference type="SAM" id="Phobius"/>
    </source>
</evidence>
<keyword evidence="1" id="KW-1133">Transmembrane helix</keyword>
<dbReference type="AlphaFoldDB" id="A0A6T0WD42"/>
<organism evidence="2">
    <name type="scientific">Alexandrium monilatum</name>
    <dbReference type="NCBI Taxonomy" id="311494"/>
    <lineage>
        <taxon>Eukaryota</taxon>
        <taxon>Sar</taxon>
        <taxon>Alveolata</taxon>
        <taxon>Dinophyceae</taxon>
        <taxon>Gonyaulacales</taxon>
        <taxon>Pyrocystaceae</taxon>
        <taxon>Alexandrium</taxon>
    </lineage>
</organism>
<accession>A0A6T0WD42</accession>
<evidence type="ECO:0000313" key="2">
    <source>
        <dbReference type="EMBL" id="CAE4573617.1"/>
    </source>
</evidence>
<reference evidence="2" key="1">
    <citation type="submission" date="2021-01" db="EMBL/GenBank/DDBJ databases">
        <authorList>
            <person name="Corre E."/>
            <person name="Pelletier E."/>
            <person name="Niang G."/>
            <person name="Scheremetjew M."/>
            <person name="Finn R."/>
            <person name="Kale V."/>
            <person name="Holt S."/>
            <person name="Cochrane G."/>
            <person name="Meng A."/>
            <person name="Brown T."/>
            <person name="Cohen L."/>
        </authorList>
    </citation>
    <scope>NUCLEOTIDE SEQUENCE</scope>
    <source>
        <strain evidence="2">CCMP3105</strain>
    </source>
</reference>
<gene>
    <name evidence="2" type="ORF">AMON00008_LOCUS13236</name>
    <name evidence="3" type="ORF">AMON00008_LOCUS13237</name>
</gene>
<feature type="transmembrane region" description="Helical" evidence="1">
    <location>
        <begin position="339"/>
        <end position="360"/>
    </location>
</feature>
<keyword evidence="1" id="KW-0812">Transmembrane</keyword>
<evidence type="ECO:0000313" key="3">
    <source>
        <dbReference type="EMBL" id="CAE4573618.1"/>
    </source>
</evidence>